<evidence type="ECO:0000256" key="3">
    <source>
        <dbReference type="ARBA" id="ARBA00004910"/>
    </source>
</evidence>
<dbReference type="eggNOG" id="COG0117">
    <property type="taxonomic scope" value="Bacteria"/>
</dbReference>
<feature type="binding site" evidence="15">
    <location>
        <position position="187"/>
    </location>
    <ligand>
        <name>substrate</name>
    </ligand>
</feature>
<gene>
    <name evidence="18" type="primary">ribD</name>
    <name evidence="18" type="ORF">HMPREF0551_0021</name>
</gene>
<feature type="binding site" evidence="16">
    <location>
        <position position="78"/>
    </location>
    <ligand>
        <name>Zn(2+)</name>
        <dbReference type="ChEBI" id="CHEBI:29105"/>
        <note>catalytic</note>
    </ligand>
</feature>
<evidence type="ECO:0000256" key="4">
    <source>
        <dbReference type="ARBA" id="ARBA00005259"/>
    </source>
</evidence>
<keyword evidence="9 13" id="KW-0862">Zinc</keyword>
<evidence type="ECO:0000256" key="6">
    <source>
        <dbReference type="ARBA" id="ARBA00022619"/>
    </source>
</evidence>
<dbReference type="GO" id="GO:0008270">
    <property type="term" value="F:zinc ion binding"/>
    <property type="evidence" value="ECO:0007669"/>
    <property type="project" value="InterPro"/>
</dbReference>
<evidence type="ECO:0000256" key="9">
    <source>
        <dbReference type="ARBA" id="ARBA00022833"/>
    </source>
</evidence>
<feature type="binding site" evidence="15">
    <location>
        <position position="171"/>
    </location>
    <ligand>
        <name>substrate</name>
    </ligand>
</feature>
<dbReference type="InterPro" id="IPR002125">
    <property type="entry name" value="CMP_dCMP_dom"/>
</dbReference>
<evidence type="ECO:0000256" key="2">
    <source>
        <dbReference type="ARBA" id="ARBA00004882"/>
    </source>
</evidence>
<dbReference type="Gene3D" id="3.40.430.10">
    <property type="entry name" value="Dihydrofolate Reductase, subunit A"/>
    <property type="match status" value="1"/>
</dbReference>
<dbReference type="Pfam" id="PF00383">
    <property type="entry name" value="dCMP_cyt_deam_1"/>
    <property type="match status" value="1"/>
</dbReference>
<dbReference type="EC" id="1.1.1.193" evidence="13"/>
<dbReference type="PROSITE" id="PS00903">
    <property type="entry name" value="CYT_DCMP_DEAMINASES_1"/>
    <property type="match status" value="1"/>
</dbReference>
<dbReference type="Pfam" id="PF01872">
    <property type="entry name" value="RibD_C"/>
    <property type="match status" value="1"/>
</dbReference>
<dbReference type="PROSITE" id="PS51747">
    <property type="entry name" value="CYT_DCMP_DEAMINASES_2"/>
    <property type="match status" value="1"/>
</dbReference>
<evidence type="ECO:0000256" key="10">
    <source>
        <dbReference type="ARBA" id="ARBA00022857"/>
    </source>
</evidence>
<feature type="binding site" evidence="15">
    <location>
        <position position="203"/>
    </location>
    <ligand>
        <name>substrate</name>
    </ligand>
</feature>
<dbReference type="CDD" id="cd01284">
    <property type="entry name" value="Riboflavin_deaminase-reductase"/>
    <property type="match status" value="1"/>
</dbReference>
<evidence type="ECO:0000256" key="7">
    <source>
        <dbReference type="ARBA" id="ARBA00022723"/>
    </source>
</evidence>
<dbReference type="NCBIfam" id="TIGR00227">
    <property type="entry name" value="ribD_Cterm"/>
    <property type="match status" value="1"/>
</dbReference>
<feature type="binding site" evidence="16">
    <location>
        <position position="53"/>
    </location>
    <ligand>
        <name>Zn(2+)</name>
        <dbReference type="ChEBI" id="CHEBI:29105"/>
        <note>catalytic</note>
    </ligand>
</feature>
<dbReference type="SUPFAM" id="SSF53597">
    <property type="entry name" value="Dihydrofolate reductase-like"/>
    <property type="match status" value="1"/>
</dbReference>
<dbReference type="SUPFAM" id="SSF53927">
    <property type="entry name" value="Cytidine deaminase-like"/>
    <property type="match status" value="1"/>
</dbReference>
<dbReference type="InterPro" id="IPR024072">
    <property type="entry name" value="DHFR-like_dom_sf"/>
</dbReference>
<dbReference type="FunFam" id="3.40.140.10:FF:000025">
    <property type="entry name" value="Riboflavin biosynthesis protein RibD"/>
    <property type="match status" value="1"/>
</dbReference>
<feature type="binding site" evidence="15">
    <location>
        <begin position="300"/>
        <end position="306"/>
    </location>
    <ligand>
        <name>NADP(+)</name>
        <dbReference type="ChEBI" id="CHEBI:58349"/>
    </ligand>
</feature>
<dbReference type="eggNOG" id="COG1985">
    <property type="taxonomic scope" value="Bacteria"/>
</dbReference>
<dbReference type="Proteomes" id="UP000011021">
    <property type="component" value="Unassembled WGS sequence"/>
</dbReference>
<dbReference type="EC" id="3.5.4.26" evidence="13"/>
<dbReference type="PANTHER" id="PTHR38011">
    <property type="entry name" value="DIHYDROFOLATE REDUCTASE FAMILY PROTEIN (AFU_ORTHOLOGUE AFUA_8G06820)"/>
    <property type="match status" value="1"/>
</dbReference>
<evidence type="ECO:0000256" key="8">
    <source>
        <dbReference type="ARBA" id="ARBA00022801"/>
    </source>
</evidence>
<dbReference type="GO" id="GO:0050661">
    <property type="term" value="F:NADP binding"/>
    <property type="evidence" value="ECO:0007669"/>
    <property type="project" value="InterPro"/>
</dbReference>
<feature type="binding site" evidence="15">
    <location>
        <position position="210"/>
    </location>
    <ligand>
        <name>substrate</name>
    </ligand>
</feature>
<evidence type="ECO:0000256" key="14">
    <source>
        <dbReference type="PIRSR" id="PIRSR006769-1"/>
    </source>
</evidence>
<evidence type="ECO:0000256" key="15">
    <source>
        <dbReference type="PIRSR" id="PIRSR006769-2"/>
    </source>
</evidence>
<dbReference type="GO" id="GO:0008835">
    <property type="term" value="F:diaminohydroxyphosphoribosylaminopyrimidine deaminase activity"/>
    <property type="evidence" value="ECO:0007669"/>
    <property type="project" value="UniProtKB-EC"/>
</dbReference>
<dbReference type="GO" id="GO:0008703">
    <property type="term" value="F:5-amino-6-(5-phosphoribosylamino)uracil reductase activity"/>
    <property type="evidence" value="ECO:0007669"/>
    <property type="project" value="UniProtKB-EC"/>
</dbReference>
<dbReference type="NCBIfam" id="TIGR00326">
    <property type="entry name" value="eubact_ribD"/>
    <property type="match status" value="1"/>
</dbReference>
<comment type="catalytic activity">
    <reaction evidence="13">
        <text>2,5-diamino-6-hydroxy-4-(5-phosphoribosylamino)-pyrimidine + H2O + H(+) = 5-amino-6-(5-phospho-D-ribosylamino)uracil + NH4(+)</text>
        <dbReference type="Rhea" id="RHEA:21868"/>
        <dbReference type="ChEBI" id="CHEBI:15377"/>
        <dbReference type="ChEBI" id="CHEBI:15378"/>
        <dbReference type="ChEBI" id="CHEBI:28938"/>
        <dbReference type="ChEBI" id="CHEBI:58453"/>
        <dbReference type="ChEBI" id="CHEBI:58614"/>
        <dbReference type="EC" id="3.5.4.26"/>
    </reaction>
</comment>
<dbReference type="PIRSF" id="PIRSF006769">
    <property type="entry name" value="RibD"/>
    <property type="match status" value="1"/>
</dbReference>
<comment type="similarity">
    <text evidence="4 13">In the N-terminal section; belongs to the cytidine and deoxycytidylate deaminase family.</text>
</comment>
<dbReference type="UniPathway" id="UPA00275">
    <property type="reaction ID" value="UER00401"/>
</dbReference>
<feature type="binding site" evidence="15">
    <location>
        <position position="207"/>
    </location>
    <ligand>
        <name>substrate</name>
    </ligand>
</feature>
<protein>
    <recommendedName>
        <fullName evidence="13">Riboflavin biosynthesis protein RibD</fullName>
    </recommendedName>
    <domain>
        <recommendedName>
            <fullName evidence="13">Diaminohydroxyphosphoribosylaminopyrimidine deaminase</fullName>
            <shortName evidence="13">DRAP deaminase</shortName>
            <ecNumber evidence="13">3.5.4.26</ecNumber>
        </recommendedName>
        <alternativeName>
            <fullName evidence="13">Riboflavin-specific deaminase</fullName>
        </alternativeName>
    </domain>
    <domain>
        <recommendedName>
            <fullName evidence="13">5-amino-6-(5-phosphoribosylamino)uracil reductase</fullName>
            <ecNumber evidence="13">1.1.1.193</ecNumber>
        </recommendedName>
        <alternativeName>
            <fullName evidence="13">HTP reductase</fullName>
        </alternativeName>
    </domain>
</protein>
<dbReference type="EMBL" id="AEQP01000001">
    <property type="protein sequence ID" value="EFV95838.1"/>
    <property type="molecule type" value="Genomic_DNA"/>
</dbReference>
<dbReference type="GO" id="GO:0009231">
    <property type="term" value="P:riboflavin biosynthetic process"/>
    <property type="evidence" value="ECO:0007669"/>
    <property type="project" value="UniProtKB-UniPathway"/>
</dbReference>
<evidence type="ECO:0000259" key="17">
    <source>
        <dbReference type="PROSITE" id="PS51747"/>
    </source>
</evidence>
<keyword evidence="12" id="KW-0511">Multifunctional enzyme</keyword>
<name>E7RU55_9BURK</name>
<dbReference type="HOGENOM" id="CLU_036590_1_2_4"/>
<sequence length="385" mass="41300">MYTEDDRRAMQRAIDLAWQGVNTTMPNPRVGCVIVRDGEVVGEGWHRRAGEPHAEVLALQQAGERARGATAYVTLEPCSHHGRTGPCADRLVEAGVARVVAAMEDPNPLVNGQGLGRLRAAGIDVRCGLLEEEARALNEGFISRMQRGRPWVRLKAATSLDGFIALPDGESQWITGEAARTDGHAWRARASAILTGSGTVQADNPALTVRHVATERQPVRVLVDARLQVSEHAAIFGPGETWVAHAMPPDWPDDGHRQRLLDRGVRLLYLPAADGRHVDLPALMRAMGEAGFNEVHVEAGAGLNAALIQAGCVDELLLYVAPALLGQGLPAFALPAVPGLDDRIRLAWREATPVGDDLRLRLRVLTEAQDESPASSGANGAVRAS</sequence>
<evidence type="ECO:0000313" key="18">
    <source>
        <dbReference type="EMBL" id="EFV95838.1"/>
    </source>
</evidence>
<keyword evidence="11 13" id="KW-0560">Oxidoreductase</keyword>
<evidence type="ECO:0000256" key="11">
    <source>
        <dbReference type="ARBA" id="ARBA00023002"/>
    </source>
</evidence>
<feature type="active site" description="Proton donor" evidence="14">
    <location>
        <position position="55"/>
    </location>
</feature>
<evidence type="ECO:0000256" key="13">
    <source>
        <dbReference type="PIRNR" id="PIRNR006769"/>
    </source>
</evidence>
<feature type="binding site" evidence="16">
    <location>
        <position position="87"/>
    </location>
    <ligand>
        <name>Zn(2+)</name>
        <dbReference type="ChEBI" id="CHEBI:29105"/>
        <note>catalytic</note>
    </ligand>
</feature>
<comment type="catalytic activity">
    <reaction evidence="13">
        <text>5-amino-6-(5-phospho-D-ribitylamino)uracil + NADP(+) = 5-amino-6-(5-phospho-D-ribosylamino)uracil + NADPH + H(+)</text>
        <dbReference type="Rhea" id="RHEA:17845"/>
        <dbReference type="ChEBI" id="CHEBI:15378"/>
        <dbReference type="ChEBI" id="CHEBI:57783"/>
        <dbReference type="ChEBI" id="CHEBI:58349"/>
        <dbReference type="ChEBI" id="CHEBI:58421"/>
        <dbReference type="ChEBI" id="CHEBI:58453"/>
        <dbReference type="EC" id="1.1.1.193"/>
    </reaction>
</comment>
<comment type="caution">
    <text evidence="18">The sequence shown here is derived from an EMBL/GenBank/DDBJ whole genome shotgun (WGS) entry which is preliminary data.</text>
</comment>
<keyword evidence="19" id="KW-1185">Reference proteome</keyword>
<reference evidence="18 19" key="1">
    <citation type="submission" date="2010-12" db="EMBL/GenBank/DDBJ databases">
        <authorList>
            <person name="Muzny D."/>
            <person name="Qin X."/>
            <person name="Deng J."/>
            <person name="Jiang H."/>
            <person name="Liu Y."/>
            <person name="Qu J."/>
            <person name="Song X.-Z."/>
            <person name="Zhang L."/>
            <person name="Thornton R."/>
            <person name="Coyle M."/>
            <person name="Francisco L."/>
            <person name="Jackson L."/>
            <person name="Javaid M."/>
            <person name="Korchina V."/>
            <person name="Kovar C."/>
            <person name="Mata R."/>
            <person name="Mathew T."/>
            <person name="Ngo R."/>
            <person name="Nguyen L."/>
            <person name="Nguyen N."/>
            <person name="Okwuonu G."/>
            <person name="Ongeri F."/>
            <person name="Pham C."/>
            <person name="Simmons D."/>
            <person name="Wilczek-Boney K."/>
            <person name="Hale W."/>
            <person name="Jakkamsetti A."/>
            <person name="Pham P."/>
            <person name="Ruth R."/>
            <person name="San Lucas F."/>
            <person name="Warren J."/>
            <person name="Zhang J."/>
            <person name="Zhao Z."/>
            <person name="Zhou C."/>
            <person name="Zhu D."/>
            <person name="Lee S."/>
            <person name="Bess C."/>
            <person name="Blankenburg K."/>
            <person name="Forbes L."/>
            <person name="Fu Q."/>
            <person name="Gubbala S."/>
            <person name="Hirani K."/>
            <person name="Jayaseelan J.C."/>
            <person name="Lara F."/>
            <person name="Munidasa M."/>
            <person name="Palculict T."/>
            <person name="Patil S."/>
            <person name="Pu L.-L."/>
            <person name="Saada N."/>
            <person name="Tang L."/>
            <person name="Weissenberger G."/>
            <person name="Zhu Y."/>
            <person name="Hemphill L."/>
            <person name="Shang Y."/>
            <person name="Youmans B."/>
            <person name="Ayvaz T."/>
            <person name="Ross M."/>
            <person name="Santibanez J."/>
            <person name="Aqrawi P."/>
            <person name="Gross S."/>
            <person name="Joshi V."/>
            <person name="Fowler G."/>
            <person name="Nazareth L."/>
            <person name="Reid J."/>
            <person name="Worley K."/>
            <person name="Petrosino J."/>
            <person name="Highlander S."/>
            <person name="Gibbs R."/>
        </authorList>
    </citation>
    <scope>NUCLEOTIDE SEQUENCE [LARGE SCALE GENOMIC DNA]</scope>
    <source>
        <strain evidence="18 19">ATCC 51599</strain>
    </source>
</reference>
<keyword evidence="6 13" id="KW-0686">Riboflavin biosynthesis</keyword>
<keyword evidence="10 13" id="KW-0521">NADP</keyword>
<evidence type="ECO:0000256" key="5">
    <source>
        <dbReference type="ARBA" id="ARBA00007417"/>
    </source>
</evidence>
<dbReference type="RefSeq" id="WP_005671689.1">
    <property type="nucleotide sequence ID" value="NZ_CP146288.1"/>
</dbReference>
<dbReference type="InterPro" id="IPR016192">
    <property type="entry name" value="APOBEC/CMP_deaminase_Zn-bd"/>
</dbReference>
<feature type="binding site" evidence="15">
    <location>
        <position position="157"/>
    </location>
    <ligand>
        <name>NADP(+)</name>
        <dbReference type="ChEBI" id="CHEBI:58349"/>
    </ligand>
</feature>
<dbReference type="InterPro" id="IPR002734">
    <property type="entry name" value="RibDG_C"/>
</dbReference>
<dbReference type="InterPro" id="IPR050765">
    <property type="entry name" value="Riboflavin_Biosynth_HTPR"/>
</dbReference>
<dbReference type="STRING" id="887898.HMPREF0551_0021"/>
<organism evidence="18 19">
    <name type="scientific">Lautropia mirabilis ATCC 51599</name>
    <dbReference type="NCBI Taxonomy" id="887898"/>
    <lineage>
        <taxon>Bacteria</taxon>
        <taxon>Pseudomonadati</taxon>
        <taxon>Pseudomonadota</taxon>
        <taxon>Betaproteobacteria</taxon>
        <taxon>Burkholderiales</taxon>
        <taxon>Burkholderiaceae</taxon>
        <taxon>Lautropia</taxon>
    </lineage>
</organism>
<keyword evidence="8 13" id="KW-0378">Hydrolase</keyword>
<evidence type="ECO:0000256" key="16">
    <source>
        <dbReference type="PIRSR" id="PIRSR006769-3"/>
    </source>
</evidence>
<evidence type="ECO:0000256" key="12">
    <source>
        <dbReference type="ARBA" id="ARBA00023268"/>
    </source>
</evidence>
<comment type="similarity">
    <text evidence="5 13">In the C-terminal section; belongs to the HTP reductase family.</text>
</comment>
<evidence type="ECO:0000256" key="1">
    <source>
        <dbReference type="ARBA" id="ARBA00002151"/>
    </source>
</evidence>
<comment type="function">
    <text evidence="1 13">Converts 2,5-diamino-6-(ribosylamino)-4(3h)-pyrimidinone 5'-phosphate into 5-amino-6-(ribosylamino)-2,4(1h,3h)-pyrimidinedione 5'-phosphate.</text>
</comment>
<feature type="domain" description="CMP/dCMP-type deaminase" evidence="17">
    <location>
        <begin position="4"/>
        <end position="126"/>
    </location>
</feature>
<feature type="binding site" evidence="15">
    <location>
        <position position="199"/>
    </location>
    <ligand>
        <name>NADP(+)</name>
        <dbReference type="ChEBI" id="CHEBI:58349"/>
    </ligand>
</feature>
<dbReference type="Gene3D" id="3.40.140.10">
    <property type="entry name" value="Cytidine Deaminase, domain 2"/>
    <property type="match status" value="1"/>
</dbReference>
<dbReference type="InterPro" id="IPR004794">
    <property type="entry name" value="Eubact_RibD"/>
</dbReference>
<dbReference type="InterPro" id="IPR011549">
    <property type="entry name" value="RibD_C"/>
</dbReference>
<accession>E7RU55</accession>
<comment type="pathway">
    <text evidence="3 13">Cofactor biosynthesis; riboflavin biosynthesis; 5-amino-6-(D-ribitylamino)uracil from GTP: step 3/4.</text>
</comment>
<dbReference type="AlphaFoldDB" id="E7RU55"/>
<dbReference type="PANTHER" id="PTHR38011:SF7">
    <property type="entry name" value="2,5-DIAMINO-6-RIBOSYLAMINO-4(3H)-PYRIMIDINONE 5'-PHOSPHATE REDUCTASE"/>
    <property type="match status" value="1"/>
</dbReference>
<dbReference type="InterPro" id="IPR016193">
    <property type="entry name" value="Cytidine_deaminase-like"/>
</dbReference>
<feature type="binding site" evidence="15">
    <location>
        <position position="173"/>
    </location>
    <ligand>
        <name>NADP(+)</name>
        <dbReference type="ChEBI" id="CHEBI:58349"/>
    </ligand>
</feature>
<proteinExistence type="inferred from homology"/>
<comment type="cofactor">
    <cofactor evidence="13 16">
        <name>Zn(2+)</name>
        <dbReference type="ChEBI" id="CHEBI:29105"/>
    </cofactor>
    <text evidence="13 16">Binds 1 zinc ion.</text>
</comment>
<evidence type="ECO:0000313" key="19">
    <source>
        <dbReference type="Proteomes" id="UP000011021"/>
    </source>
</evidence>
<keyword evidence="7 13" id="KW-0479">Metal-binding</keyword>
<comment type="pathway">
    <text evidence="2 13">Cofactor biosynthesis; riboflavin biosynthesis; 5-amino-6-(D-ribitylamino)uracil from GTP: step 2/4.</text>
</comment>
<feature type="binding site" evidence="15">
    <location>
        <position position="298"/>
    </location>
    <ligand>
        <name>substrate</name>
    </ligand>
</feature>